<protein>
    <recommendedName>
        <fullName evidence="1">Putative membrane protein insertion efficiency factor</fullName>
    </recommendedName>
</protein>
<comment type="subcellular location">
    <subcellularLocation>
        <location evidence="1">Cell membrane</location>
        <topology evidence="1">Peripheral membrane protein</topology>
        <orientation evidence="1">Cytoplasmic side</orientation>
    </subcellularLocation>
</comment>
<evidence type="ECO:0000313" key="2">
    <source>
        <dbReference type="EMBL" id="OGM01180.1"/>
    </source>
</evidence>
<sequence>MKYFGRQLTNWLAKPKCLVLVMIRLYQLTISPDHSFLGKRFFPNGYCQYWPSCSAYGYQAVEKYGILRGLGRAVWRVTRCNPWSKGGIDEVK</sequence>
<organism evidence="2 3">
    <name type="scientific">Candidatus Uhrbacteria bacterium RIFOXYC2_FULL_47_19</name>
    <dbReference type="NCBI Taxonomy" id="1802424"/>
    <lineage>
        <taxon>Bacteria</taxon>
        <taxon>Candidatus Uhriibacteriota</taxon>
    </lineage>
</organism>
<dbReference type="InterPro" id="IPR002696">
    <property type="entry name" value="Membr_insert_effic_factor_YidD"/>
</dbReference>
<dbReference type="HAMAP" id="MF_00386">
    <property type="entry name" value="UPF0161_YidD"/>
    <property type="match status" value="1"/>
</dbReference>
<dbReference type="STRING" id="1802424.A2480_04320"/>
<dbReference type="PANTHER" id="PTHR33383">
    <property type="entry name" value="MEMBRANE PROTEIN INSERTION EFFICIENCY FACTOR-RELATED"/>
    <property type="match status" value="1"/>
</dbReference>
<dbReference type="EMBL" id="MGFG01000014">
    <property type="protein sequence ID" value="OGM01180.1"/>
    <property type="molecule type" value="Genomic_DNA"/>
</dbReference>
<dbReference type="AlphaFoldDB" id="A0A1F7WEG9"/>
<keyword evidence="1" id="KW-0472">Membrane</keyword>
<dbReference type="Pfam" id="PF01809">
    <property type="entry name" value="YidD"/>
    <property type="match status" value="1"/>
</dbReference>
<comment type="similarity">
    <text evidence="1">Belongs to the UPF0161 family.</text>
</comment>
<reference evidence="2 3" key="1">
    <citation type="journal article" date="2016" name="Nat. Commun.">
        <title>Thousands of microbial genomes shed light on interconnected biogeochemical processes in an aquifer system.</title>
        <authorList>
            <person name="Anantharaman K."/>
            <person name="Brown C.T."/>
            <person name="Hug L.A."/>
            <person name="Sharon I."/>
            <person name="Castelle C.J."/>
            <person name="Probst A.J."/>
            <person name="Thomas B.C."/>
            <person name="Singh A."/>
            <person name="Wilkins M.J."/>
            <person name="Karaoz U."/>
            <person name="Brodie E.L."/>
            <person name="Williams K.H."/>
            <person name="Hubbard S.S."/>
            <person name="Banfield J.F."/>
        </authorList>
    </citation>
    <scope>NUCLEOTIDE SEQUENCE [LARGE SCALE GENOMIC DNA]</scope>
</reference>
<proteinExistence type="inferred from homology"/>
<dbReference type="PANTHER" id="PTHR33383:SF1">
    <property type="entry name" value="MEMBRANE PROTEIN INSERTION EFFICIENCY FACTOR-RELATED"/>
    <property type="match status" value="1"/>
</dbReference>
<gene>
    <name evidence="2" type="ORF">A2480_04320</name>
</gene>
<evidence type="ECO:0000313" key="3">
    <source>
        <dbReference type="Proteomes" id="UP000176988"/>
    </source>
</evidence>
<dbReference type="SMART" id="SM01234">
    <property type="entry name" value="Haemolytic"/>
    <property type="match status" value="1"/>
</dbReference>
<comment type="caution">
    <text evidence="2">The sequence shown here is derived from an EMBL/GenBank/DDBJ whole genome shotgun (WGS) entry which is preliminary data.</text>
</comment>
<dbReference type="Proteomes" id="UP000176988">
    <property type="component" value="Unassembled WGS sequence"/>
</dbReference>
<dbReference type="NCBIfam" id="TIGR00278">
    <property type="entry name" value="membrane protein insertion efficiency factor YidD"/>
    <property type="match status" value="1"/>
</dbReference>
<dbReference type="GO" id="GO:0005886">
    <property type="term" value="C:plasma membrane"/>
    <property type="evidence" value="ECO:0007669"/>
    <property type="project" value="UniProtKB-SubCell"/>
</dbReference>
<accession>A0A1F7WEG9</accession>
<evidence type="ECO:0000256" key="1">
    <source>
        <dbReference type="HAMAP-Rule" id="MF_00386"/>
    </source>
</evidence>
<comment type="function">
    <text evidence="1">Could be involved in insertion of integral membrane proteins into the membrane.</text>
</comment>
<keyword evidence="1" id="KW-1003">Cell membrane</keyword>
<name>A0A1F7WEG9_9BACT</name>